<sequence length="86" mass="9672">MPSKLQVIPSHLQQSVLLAHETLRLPLPSCESPSRKSMRELFSCSVQELAREAQERRTKARPKKGTGNLEVLLLLLGKFTDCMILS</sequence>
<dbReference type="AlphaFoldDB" id="A0A921Q7Y2"/>
<evidence type="ECO:0000313" key="2">
    <source>
        <dbReference type="Proteomes" id="UP000807115"/>
    </source>
</evidence>
<gene>
    <name evidence="1" type="ORF">BDA96_10G313200</name>
</gene>
<protein>
    <submittedName>
        <fullName evidence="1">Uncharacterized protein</fullName>
    </submittedName>
</protein>
<accession>A0A921Q7Y2</accession>
<evidence type="ECO:0000313" key="1">
    <source>
        <dbReference type="EMBL" id="KAG0515857.1"/>
    </source>
</evidence>
<name>A0A921Q7Y2_SORBI</name>
<reference evidence="1" key="2">
    <citation type="submission" date="2020-10" db="EMBL/GenBank/DDBJ databases">
        <authorList>
            <person name="Cooper E.A."/>
            <person name="Brenton Z.W."/>
            <person name="Flinn B.S."/>
            <person name="Jenkins J."/>
            <person name="Shu S."/>
            <person name="Flowers D."/>
            <person name="Luo F."/>
            <person name="Wang Y."/>
            <person name="Xia P."/>
            <person name="Barry K."/>
            <person name="Daum C."/>
            <person name="Lipzen A."/>
            <person name="Yoshinaga Y."/>
            <person name="Schmutz J."/>
            <person name="Saski C."/>
            <person name="Vermerris W."/>
            <person name="Kresovich S."/>
        </authorList>
    </citation>
    <scope>NUCLEOTIDE SEQUENCE</scope>
</reference>
<dbReference type="EMBL" id="CM027689">
    <property type="protein sequence ID" value="KAG0515857.1"/>
    <property type="molecule type" value="Genomic_DNA"/>
</dbReference>
<proteinExistence type="predicted"/>
<comment type="caution">
    <text evidence="1">The sequence shown here is derived from an EMBL/GenBank/DDBJ whole genome shotgun (WGS) entry which is preliminary data.</text>
</comment>
<organism evidence="1 2">
    <name type="scientific">Sorghum bicolor</name>
    <name type="common">Sorghum</name>
    <name type="synonym">Sorghum vulgare</name>
    <dbReference type="NCBI Taxonomy" id="4558"/>
    <lineage>
        <taxon>Eukaryota</taxon>
        <taxon>Viridiplantae</taxon>
        <taxon>Streptophyta</taxon>
        <taxon>Embryophyta</taxon>
        <taxon>Tracheophyta</taxon>
        <taxon>Spermatophyta</taxon>
        <taxon>Magnoliopsida</taxon>
        <taxon>Liliopsida</taxon>
        <taxon>Poales</taxon>
        <taxon>Poaceae</taxon>
        <taxon>PACMAD clade</taxon>
        <taxon>Panicoideae</taxon>
        <taxon>Andropogonodae</taxon>
        <taxon>Andropogoneae</taxon>
        <taxon>Sorghinae</taxon>
        <taxon>Sorghum</taxon>
    </lineage>
</organism>
<reference evidence="1" key="1">
    <citation type="journal article" date="2019" name="BMC Genomics">
        <title>A new reference genome for Sorghum bicolor reveals high levels of sequence similarity between sweet and grain genotypes: implications for the genetics of sugar metabolism.</title>
        <authorList>
            <person name="Cooper E.A."/>
            <person name="Brenton Z.W."/>
            <person name="Flinn B.S."/>
            <person name="Jenkins J."/>
            <person name="Shu S."/>
            <person name="Flowers D."/>
            <person name="Luo F."/>
            <person name="Wang Y."/>
            <person name="Xia P."/>
            <person name="Barry K."/>
            <person name="Daum C."/>
            <person name="Lipzen A."/>
            <person name="Yoshinaga Y."/>
            <person name="Schmutz J."/>
            <person name="Saski C."/>
            <person name="Vermerris W."/>
            <person name="Kresovich S."/>
        </authorList>
    </citation>
    <scope>NUCLEOTIDE SEQUENCE</scope>
</reference>
<dbReference type="Proteomes" id="UP000807115">
    <property type="component" value="Chromosome 10"/>
</dbReference>